<dbReference type="GO" id="GO:0015833">
    <property type="term" value="P:peptide transport"/>
    <property type="evidence" value="ECO:0007669"/>
    <property type="project" value="TreeGrafter"/>
</dbReference>
<sequence length="564" mass="61426">MTTSGQTSRGGRLKRRGAALTATLAIGALALSACAESQREEGEAGGNDAAVDSTFIFAASADPASLDPAFASDGESFRVSRQIFEGLIGVEAGSADPEPLLAESWEQSDDGLSYTFQLKEGVMFHDGTEFNAEAVCANFDRWYNWEGVNQAKSVSYYYNSLFKGFADSPENAVYESCSADDELTATVNLTEPFAGFIAALSLPSFAMQSPTALEEFGADEVSGTAEAPVLSEYAMGNPVGTGPFEFVSWDSGQQIELTAYQDYWGEQGQVQDIIFRVIDDPTTRRQSLEAGDIDGYDLVAPADTAALEEKGFKIMARDPFTILYLGFNQEIEQLADLNVRQAIAHAIDKDALISQTLPEGTKAATQFIPDSVNGYAEDVAEYEYDPEKAKELLAEAGYEDGFTLDFNYPTGVSRPYMPTPEQVFSNISAQLEEVGITINPQPNKWSPDYLDRIQGGPDHGIHLLGWTGDYNDTDNFVGVHFGQPKADFGFENQELFDKLTEARGIADVEEQTPLYQEINADIMDFLPVVPLAHPAPSLGFSPRVESYPTSPVNDEVFNQIVLSE</sequence>
<protein>
    <submittedName>
        <fullName evidence="6">Peptide/nickel transport system substrate-binding protein</fullName>
    </submittedName>
</protein>
<dbReference type="Pfam" id="PF00496">
    <property type="entry name" value="SBP_bac_5"/>
    <property type="match status" value="1"/>
</dbReference>
<evidence type="ECO:0000313" key="7">
    <source>
        <dbReference type="Proteomes" id="UP000625033"/>
    </source>
</evidence>
<dbReference type="Gene3D" id="3.10.105.10">
    <property type="entry name" value="Dipeptide-binding Protein, Domain 3"/>
    <property type="match status" value="1"/>
</dbReference>
<dbReference type="RefSeq" id="WP_196836116.1">
    <property type="nucleotide sequence ID" value="NZ_JADOTZ010000001.1"/>
</dbReference>
<dbReference type="PANTHER" id="PTHR30290">
    <property type="entry name" value="PERIPLASMIC BINDING COMPONENT OF ABC TRANSPORTER"/>
    <property type="match status" value="1"/>
</dbReference>
<name>A0A931DA91_9MICC</name>
<reference evidence="6" key="1">
    <citation type="submission" date="2020-11" db="EMBL/GenBank/DDBJ databases">
        <title>Sequencing the genomes of 1000 actinobacteria strains.</title>
        <authorList>
            <person name="Klenk H.-P."/>
        </authorList>
    </citation>
    <scope>NUCLEOTIDE SEQUENCE</scope>
    <source>
        <strain evidence="6">DSM 26152</strain>
    </source>
</reference>
<evidence type="ECO:0000259" key="5">
    <source>
        <dbReference type="Pfam" id="PF00496"/>
    </source>
</evidence>
<dbReference type="CDD" id="cd08493">
    <property type="entry name" value="PBP2_DppA_like"/>
    <property type="match status" value="1"/>
</dbReference>
<dbReference type="InterPro" id="IPR039424">
    <property type="entry name" value="SBP_5"/>
</dbReference>
<evidence type="ECO:0000256" key="1">
    <source>
        <dbReference type="ARBA" id="ARBA00005695"/>
    </source>
</evidence>
<organism evidence="6 7">
    <name type="scientific">Zhihengliuella flava</name>
    <dbReference type="NCBI Taxonomy" id="1285193"/>
    <lineage>
        <taxon>Bacteria</taxon>
        <taxon>Bacillati</taxon>
        <taxon>Actinomycetota</taxon>
        <taxon>Actinomycetes</taxon>
        <taxon>Micrococcales</taxon>
        <taxon>Micrococcaceae</taxon>
        <taxon>Zhihengliuella</taxon>
    </lineage>
</organism>
<comment type="caution">
    <text evidence="6">The sequence shown here is derived from an EMBL/GenBank/DDBJ whole genome shotgun (WGS) entry which is preliminary data.</text>
</comment>
<evidence type="ECO:0000256" key="3">
    <source>
        <dbReference type="ARBA" id="ARBA00022729"/>
    </source>
</evidence>
<accession>A0A931DA91</accession>
<dbReference type="InterPro" id="IPR030678">
    <property type="entry name" value="Peptide/Ni-bd"/>
</dbReference>
<feature type="signal peptide" evidence="4">
    <location>
        <begin position="1"/>
        <end position="35"/>
    </location>
</feature>
<evidence type="ECO:0000313" key="6">
    <source>
        <dbReference type="EMBL" id="MBG6084868.1"/>
    </source>
</evidence>
<dbReference type="PANTHER" id="PTHR30290:SF9">
    <property type="entry name" value="OLIGOPEPTIDE-BINDING PROTEIN APPA"/>
    <property type="match status" value="1"/>
</dbReference>
<dbReference type="SUPFAM" id="SSF53850">
    <property type="entry name" value="Periplasmic binding protein-like II"/>
    <property type="match status" value="1"/>
</dbReference>
<dbReference type="GO" id="GO:0042597">
    <property type="term" value="C:periplasmic space"/>
    <property type="evidence" value="ECO:0007669"/>
    <property type="project" value="UniProtKB-ARBA"/>
</dbReference>
<dbReference type="Gene3D" id="3.90.76.10">
    <property type="entry name" value="Dipeptide-binding Protein, Domain 1"/>
    <property type="match status" value="1"/>
</dbReference>
<dbReference type="PIRSF" id="PIRSF002741">
    <property type="entry name" value="MppA"/>
    <property type="match status" value="1"/>
</dbReference>
<evidence type="ECO:0000256" key="2">
    <source>
        <dbReference type="ARBA" id="ARBA00022448"/>
    </source>
</evidence>
<comment type="similarity">
    <text evidence="1">Belongs to the bacterial solute-binding protein 5 family.</text>
</comment>
<dbReference type="Proteomes" id="UP000625033">
    <property type="component" value="Unassembled WGS sequence"/>
</dbReference>
<keyword evidence="2" id="KW-0813">Transport</keyword>
<gene>
    <name evidence="6" type="ORF">IW252_001635</name>
</gene>
<dbReference type="EMBL" id="JADOTZ010000001">
    <property type="protein sequence ID" value="MBG6084868.1"/>
    <property type="molecule type" value="Genomic_DNA"/>
</dbReference>
<dbReference type="InterPro" id="IPR000914">
    <property type="entry name" value="SBP_5_dom"/>
</dbReference>
<keyword evidence="3 4" id="KW-0732">Signal</keyword>
<dbReference type="Gene3D" id="3.40.190.10">
    <property type="entry name" value="Periplasmic binding protein-like II"/>
    <property type="match status" value="1"/>
</dbReference>
<feature type="domain" description="Solute-binding protein family 5" evidence="5">
    <location>
        <begin position="97"/>
        <end position="483"/>
    </location>
</feature>
<proteinExistence type="inferred from homology"/>
<dbReference type="GO" id="GO:1904680">
    <property type="term" value="F:peptide transmembrane transporter activity"/>
    <property type="evidence" value="ECO:0007669"/>
    <property type="project" value="TreeGrafter"/>
</dbReference>
<keyword evidence="7" id="KW-1185">Reference proteome</keyword>
<dbReference type="GO" id="GO:0043190">
    <property type="term" value="C:ATP-binding cassette (ABC) transporter complex"/>
    <property type="evidence" value="ECO:0007669"/>
    <property type="project" value="InterPro"/>
</dbReference>
<evidence type="ECO:0000256" key="4">
    <source>
        <dbReference type="SAM" id="SignalP"/>
    </source>
</evidence>
<feature type="chain" id="PRO_5037474252" evidence="4">
    <location>
        <begin position="36"/>
        <end position="564"/>
    </location>
</feature>
<dbReference type="AlphaFoldDB" id="A0A931DA91"/>